<dbReference type="Proteomes" id="UP000003082">
    <property type="component" value="Unassembled WGS sequence"/>
</dbReference>
<comment type="caution">
    <text evidence="1">The sequence shown here is derived from an EMBL/GenBank/DDBJ whole genome shotgun (WGS) entry which is preliminary data.</text>
</comment>
<dbReference type="AlphaFoldDB" id="B9D4I1"/>
<reference evidence="1 2" key="1">
    <citation type="submission" date="2008-08" db="EMBL/GenBank/DDBJ databases">
        <authorList>
            <person name="Madupu R."/>
            <person name="Durkin A.S."/>
            <person name="Torralba M."/>
            <person name="Methe B."/>
            <person name="Sutton G.G."/>
            <person name="Strausberg R.L."/>
            <person name="Nelson K.E."/>
        </authorList>
    </citation>
    <scope>NUCLEOTIDE SEQUENCE [LARGE SCALE GENOMIC DNA]</scope>
    <source>
        <strain evidence="1 2">RM3267</strain>
    </source>
</reference>
<evidence type="ECO:0000313" key="2">
    <source>
        <dbReference type="Proteomes" id="UP000003082"/>
    </source>
</evidence>
<gene>
    <name evidence="1" type="ORF">CAMRE0001_2037</name>
</gene>
<accession>B9D4I1</accession>
<proteinExistence type="predicted"/>
<protein>
    <submittedName>
        <fullName evidence="1">Uncharacterized protein</fullName>
    </submittedName>
</protein>
<dbReference type="EMBL" id="ACFU01000028">
    <property type="protein sequence ID" value="EEF13098.1"/>
    <property type="molecule type" value="Genomic_DNA"/>
</dbReference>
<keyword evidence="2" id="KW-1185">Reference proteome</keyword>
<organism evidence="1 2">
    <name type="scientific">Campylobacter rectus RM3267</name>
    <dbReference type="NCBI Taxonomy" id="553218"/>
    <lineage>
        <taxon>Bacteria</taxon>
        <taxon>Pseudomonadati</taxon>
        <taxon>Campylobacterota</taxon>
        <taxon>Epsilonproteobacteria</taxon>
        <taxon>Campylobacterales</taxon>
        <taxon>Campylobacteraceae</taxon>
        <taxon>Campylobacter</taxon>
    </lineage>
</organism>
<dbReference type="STRING" id="553218.CAMRE0001_2037"/>
<sequence length="39" mass="4222">MTLVTAIRASCKLDSVNLSGFGLRGCELNLREFELGLGH</sequence>
<name>B9D4I1_CAMRE</name>
<evidence type="ECO:0000313" key="1">
    <source>
        <dbReference type="EMBL" id="EEF13098.1"/>
    </source>
</evidence>